<evidence type="ECO:0000256" key="1">
    <source>
        <dbReference type="SAM" id="SignalP"/>
    </source>
</evidence>
<comment type="caution">
    <text evidence="2">The sequence shown here is derived from an EMBL/GenBank/DDBJ whole genome shotgun (WGS) entry which is preliminary data.</text>
</comment>
<organism evidence="2 3">
    <name type="scientific">Vibrio penaeicida</name>
    <dbReference type="NCBI Taxonomy" id="104609"/>
    <lineage>
        <taxon>Bacteria</taxon>
        <taxon>Pseudomonadati</taxon>
        <taxon>Pseudomonadota</taxon>
        <taxon>Gammaproteobacteria</taxon>
        <taxon>Vibrionales</taxon>
        <taxon>Vibrionaceae</taxon>
        <taxon>Vibrio</taxon>
    </lineage>
</organism>
<feature type="chain" id="PRO_5043562864" description="Lipoprotein" evidence="1">
    <location>
        <begin position="19"/>
        <end position="242"/>
    </location>
</feature>
<protein>
    <recommendedName>
        <fullName evidence="4">Lipoprotein</fullName>
    </recommendedName>
</protein>
<dbReference type="PROSITE" id="PS51257">
    <property type="entry name" value="PROKAR_LIPOPROTEIN"/>
    <property type="match status" value="1"/>
</dbReference>
<feature type="signal peptide" evidence="1">
    <location>
        <begin position="1"/>
        <end position="18"/>
    </location>
</feature>
<reference evidence="3" key="1">
    <citation type="journal article" date="2019" name="Int. J. Syst. Evol. Microbiol.">
        <title>The Global Catalogue of Microorganisms (GCM) 10K type strain sequencing project: providing services to taxonomists for standard genome sequencing and annotation.</title>
        <authorList>
            <consortium name="The Broad Institute Genomics Platform"/>
            <consortium name="The Broad Institute Genome Sequencing Center for Infectious Disease"/>
            <person name="Wu L."/>
            <person name="Ma J."/>
        </authorList>
    </citation>
    <scope>NUCLEOTIDE SEQUENCE [LARGE SCALE GENOMIC DNA]</scope>
    <source>
        <strain evidence="3">NBRC 15640</strain>
    </source>
</reference>
<accession>A0AAV5P021</accession>
<evidence type="ECO:0008006" key="4">
    <source>
        <dbReference type="Google" id="ProtNLM"/>
    </source>
</evidence>
<name>A0AAV5P021_9VIBR</name>
<dbReference type="AlphaFoldDB" id="A0AAV5P021"/>
<evidence type="ECO:0000313" key="3">
    <source>
        <dbReference type="Proteomes" id="UP001156690"/>
    </source>
</evidence>
<keyword evidence="3" id="KW-1185">Reference proteome</keyword>
<keyword evidence="1" id="KW-0732">Signal</keyword>
<gene>
    <name evidence="2" type="ORF">GCM10007932_55130</name>
</gene>
<evidence type="ECO:0000313" key="2">
    <source>
        <dbReference type="EMBL" id="GLQ76150.1"/>
    </source>
</evidence>
<proteinExistence type="predicted"/>
<sequence length="242" mass="25126">MKKLALLISSSLLLTACGGGGSGDGVSTTSSNGKTKITAESINNMSTGISNIDFDTALNVANSFRSNGSQGISPAANQLDKTTACFNGSGDVVLTTSGNEDTNNGSLSINSCSLSYDLNIKVNGKLNYSKVGSAYTLSGFFSITDENKAEELLSFKNIDFKYTDPILAFSSTISAGGETHGVTIKNSNNSDTAISTTSIKVEGAAGTWFQIDQTTNTQSDTLTSCKLTQSSNLSFAESDVCN</sequence>
<dbReference type="EMBL" id="BSNX01000075">
    <property type="protein sequence ID" value="GLQ76150.1"/>
    <property type="molecule type" value="Genomic_DNA"/>
</dbReference>
<dbReference type="Proteomes" id="UP001156690">
    <property type="component" value="Unassembled WGS sequence"/>
</dbReference>
<dbReference type="RefSeq" id="WP_126607670.1">
    <property type="nucleotide sequence ID" value="NZ_AP025145.1"/>
</dbReference>